<evidence type="ECO:0000313" key="9">
    <source>
        <dbReference type="EMBL" id="QEA39325.1"/>
    </source>
</evidence>
<evidence type="ECO:0000256" key="5">
    <source>
        <dbReference type="ARBA" id="ARBA00022692"/>
    </source>
</evidence>
<dbReference type="PANTHER" id="PTHR34702">
    <property type="entry name" value="NA(+)/H(+) ANTIPORTER SUBUNIT F1"/>
    <property type="match status" value="1"/>
</dbReference>
<comment type="subcellular location">
    <subcellularLocation>
        <location evidence="1">Cell membrane</location>
        <topology evidence="1">Multi-pass membrane protein</topology>
    </subcellularLocation>
</comment>
<sequence>MIPFLTGLAVLLLLTLLMGLIRVLHGPSRADRMLTAQLFGTTGVALMLLLALVIDLEALIDVALVMGILASGASVAFVHLAGDEP</sequence>
<dbReference type="AlphaFoldDB" id="A0A5B8SUZ5"/>
<evidence type="ECO:0000313" key="10">
    <source>
        <dbReference type="Proteomes" id="UP000321272"/>
    </source>
</evidence>
<keyword evidence="5 8" id="KW-0812">Transmembrane</keyword>
<keyword evidence="7 8" id="KW-0472">Membrane</keyword>
<gene>
    <name evidence="9" type="ORF">FGL86_09720</name>
</gene>
<comment type="similarity">
    <text evidence="2">Belongs to the CPA3 antiporters (TC 2.A.63) subunit F family.</text>
</comment>
<evidence type="ECO:0000256" key="1">
    <source>
        <dbReference type="ARBA" id="ARBA00004651"/>
    </source>
</evidence>
<evidence type="ECO:0000256" key="2">
    <source>
        <dbReference type="ARBA" id="ARBA00009212"/>
    </source>
</evidence>
<dbReference type="KEGG" id="paur:FGL86_09720"/>
<accession>A0A5B8SUZ5</accession>
<name>A0A5B8SUZ5_9GAMM</name>
<keyword evidence="6 8" id="KW-1133">Transmembrane helix</keyword>
<dbReference type="Pfam" id="PF04066">
    <property type="entry name" value="MrpF_PhaF"/>
    <property type="match status" value="1"/>
</dbReference>
<dbReference type="EMBL" id="CP042382">
    <property type="protein sequence ID" value="QEA39325.1"/>
    <property type="molecule type" value="Genomic_DNA"/>
</dbReference>
<keyword evidence="3" id="KW-0813">Transport</keyword>
<organism evidence="9 10">
    <name type="scientific">Pistricoccus aurantiacus</name>
    <dbReference type="NCBI Taxonomy" id="1883414"/>
    <lineage>
        <taxon>Bacteria</taxon>
        <taxon>Pseudomonadati</taxon>
        <taxon>Pseudomonadota</taxon>
        <taxon>Gammaproteobacteria</taxon>
        <taxon>Oceanospirillales</taxon>
        <taxon>Halomonadaceae</taxon>
        <taxon>Pistricoccus</taxon>
    </lineage>
</organism>
<dbReference type="GO" id="GO:0005886">
    <property type="term" value="C:plasma membrane"/>
    <property type="evidence" value="ECO:0007669"/>
    <property type="project" value="UniProtKB-SubCell"/>
</dbReference>
<protein>
    <submittedName>
        <fullName evidence="9">Multiple resistance and pH regulation protein F</fullName>
    </submittedName>
</protein>
<feature type="transmembrane region" description="Helical" evidence="8">
    <location>
        <begin position="35"/>
        <end position="54"/>
    </location>
</feature>
<dbReference type="Proteomes" id="UP000321272">
    <property type="component" value="Chromosome"/>
</dbReference>
<proteinExistence type="inferred from homology"/>
<evidence type="ECO:0000256" key="3">
    <source>
        <dbReference type="ARBA" id="ARBA00022448"/>
    </source>
</evidence>
<keyword evidence="10" id="KW-1185">Reference proteome</keyword>
<evidence type="ECO:0000256" key="8">
    <source>
        <dbReference type="SAM" id="Phobius"/>
    </source>
</evidence>
<feature type="transmembrane region" description="Helical" evidence="8">
    <location>
        <begin position="61"/>
        <end position="82"/>
    </location>
</feature>
<reference evidence="9 10" key="1">
    <citation type="submission" date="2019-06" db="EMBL/GenBank/DDBJ databases">
        <title>Genome analyses of bacteria isolated from kimchi.</title>
        <authorList>
            <person name="Lee S."/>
            <person name="Ahn S."/>
            <person name="Roh S."/>
        </authorList>
    </citation>
    <scope>NUCLEOTIDE SEQUENCE [LARGE SCALE GENOMIC DNA]</scope>
    <source>
        <strain evidence="9 10">CBA4606</strain>
    </source>
</reference>
<dbReference type="PANTHER" id="PTHR34702:SF1">
    <property type="entry name" value="NA(+)_H(+) ANTIPORTER SUBUNIT F"/>
    <property type="match status" value="1"/>
</dbReference>
<dbReference type="GO" id="GO:0015385">
    <property type="term" value="F:sodium:proton antiporter activity"/>
    <property type="evidence" value="ECO:0007669"/>
    <property type="project" value="TreeGrafter"/>
</dbReference>
<evidence type="ECO:0000256" key="4">
    <source>
        <dbReference type="ARBA" id="ARBA00022475"/>
    </source>
</evidence>
<evidence type="ECO:0000256" key="7">
    <source>
        <dbReference type="ARBA" id="ARBA00023136"/>
    </source>
</evidence>
<keyword evidence="4" id="KW-1003">Cell membrane</keyword>
<dbReference type="InterPro" id="IPR007208">
    <property type="entry name" value="MrpF/PhaF-like"/>
</dbReference>
<dbReference type="RefSeq" id="WP_147184377.1">
    <property type="nucleotide sequence ID" value="NZ_CP042382.1"/>
</dbReference>
<evidence type="ECO:0000256" key="6">
    <source>
        <dbReference type="ARBA" id="ARBA00022989"/>
    </source>
</evidence>